<feature type="compositionally biased region" description="Low complexity" evidence="2">
    <location>
        <begin position="83"/>
        <end position="102"/>
    </location>
</feature>
<keyword evidence="1" id="KW-0175">Coiled coil</keyword>
<accession>A0A1G8MRF7</accession>
<dbReference type="RefSeq" id="WP_090587825.1">
    <property type="nucleotide sequence ID" value="NZ_FNDT01000019.1"/>
</dbReference>
<dbReference type="OrthoDB" id="4948301at2"/>
<evidence type="ECO:0000256" key="2">
    <source>
        <dbReference type="SAM" id="MobiDB-lite"/>
    </source>
</evidence>
<name>A0A1G8MRF7_9MICC</name>
<evidence type="ECO:0000256" key="1">
    <source>
        <dbReference type="SAM" id="Coils"/>
    </source>
</evidence>
<protein>
    <submittedName>
        <fullName evidence="3">Uncharacterized protein</fullName>
    </submittedName>
</protein>
<dbReference type="AlphaFoldDB" id="A0A1G8MRF7"/>
<dbReference type="Proteomes" id="UP000199258">
    <property type="component" value="Unassembled WGS sequence"/>
</dbReference>
<organism evidence="3 4">
    <name type="scientific">Arthrobacter subterraneus</name>
    <dbReference type="NCBI Taxonomy" id="335973"/>
    <lineage>
        <taxon>Bacteria</taxon>
        <taxon>Bacillati</taxon>
        <taxon>Actinomycetota</taxon>
        <taxon>Actinomycetes</taxon>
        <taxon>Micrococcales</taxon>
        <taxon>Micrococcaceae</taxon>
        <taxon>Arthrobacter</taxon>
    </lineage>
</organism>
<keyword evidence="4" id="KW-1185">Reference proteome</keyword>
<evidence type="ECO:0000313" key="3">
    <source>
        <dbReference type="EMBL" id="SDI69870.1"/>
    </source>
</evidence>
<feature type="coiled-coil region" evidence="1">
    <location>
        <begin position="27"/>
        <end position="54"/>
    </location>
</feature>
<proteinExistence type="predicted"/>
<dbReference type="EMBL" id="FNDT01000019">
    <property type="protein sequence ID" value="SDI69870.1"/>
    <property type="molecule type" value="Genomic_DNA"/>
</dbReference>
<feature type="region of interest" description="Disordered" evidence="2">
    <location>
        <begin position="63"/>
        <end position="102"/>
    </location>
</feature>
<gene>
    <name evidence="3" type="ORF">SAMN04488693_11911</name>
</gene>
<evidence type="ECO:0000313" key="4">
    <source>
        <dbReference type="Proteomes" id="UP000199258"/>
    </source>
</evidence>
<reference evidence="3 4" key="1">
    <citation type="submission" date="2016-10" db="EMBL/GenBank/DDBJ databases">
        <authorList>
            <person name="de Groot N.N."/>
        </authorList>
    </citation>
    <scope>NUCLEOTIDE SEQUENCE [LARGE SCALE GENOMIC DNA]</scope>
    <source>
        <strain evidence="3 4">NP_1H</strain>
    </source>
</reference>
<sequence>MATIDLEATKSQAREILNSRIDVVSELVIARQRVNELREQLAEAEREDKKAYVRATKEGWSEDELKKLGLDNSAPAKRRSRRSSQSAPTSSENSQASSNESN</sequence>